<feature type="transmembrane region" description="Helical" evidence="1">
    <location>
        <begin position="349"/>
        <end position="371"/>
    </location>
</feature>
<feature type="transmembrane region" description="Helical" evidence="1">
    <location>
        <begin position="27"/>
        <end position="45"/>
    </location>
</feature>
<reference evidence="2 3" key="1">
    <citation type="submission" date="2020-08" db="EMBL/GenBank/DDBJ databases">
        <title>Genomic Encyclopedia of Type Strains, Phase IV (KMG-IV): sequencing the most valuable type-strain genomes for metagenomic binning, comparative biology and taxonomic classification.</title>
        <authorList>
            <person name="Goeker M."/>
        </authorList>
    </citation>
    <scope>NUCLEOTIDE SEQUENCE [LARGE SCALE GENOMIC DNA]</scope>
    <source>
        <strain evidence="2 3">DSM 11805</strain>
    </source>
</reference>
<feature type="transmembrane region" description="Helical" evidence="1">
    <location>
        <begin position="52"/>
        <end position="72"/>
    </location>
</feature>
<dbReference type="EMBL" id="JACHON010000003">
    <property type="protein sequence ID" value="MBB6512475.1"/>
    <property type="molecule type" value="Genomic_DNA"/>
</dbReference>
<name>A0A841RMT2_9BACI</name>
<sequence>MKHIYIFFSFVFVLHILSVFYPSTTLSYVLGSLSLIILLISFWHASRLFQTLAGGFLAIGIFLFFFADLRVLEVIPFLGENISLLTLLAVLPWMNSVVHAGRFDRLMSKILKGNVKHLGSLYRRSTTTMMALTAFLNVSSATIARDVLADNLKSVKERTANQFIMMVTLRGYSLALAWSPLEVLLAMSIFITGVSFSSLLPWMIGITLLMYILDSLWGNWFFKKVPYVDTNSSSEPINLREIRPKLIQLSIALISFLLLVILFGNVFDMEFIFIVTLLVFPFACIWAWSMKRWRSFWKVGFSNWKSSVNNMHNFNILFISLALFTNTLNASPFLDWIQQPILAVADYPILLLILIQIFFVLMSMFGVHPIATMGILGGMSGLLMEILSPMSLAVILVVSGVATVPIGTYGLVVTIISMSLKQSPYLITLYNLIYSFVFGLFGILLAYYLI</sequence>
<comment type="caution">
    <text evidence="2">The sequence shown here is derived from an EMBL/GenBank/DDBJ whole genome shotgun (WGS) entry which is preliminary data.</text>
</comment>
<dbReference type="Proteomes" id="UP000572212">
    <property type="component" value="Unassembled WGS sequence"/>
</dbReference>
<evidence type="ECO:0000313" key="3">
    <source>
        <dbReference type="Proteomes" id="UP000572212"/>
    </source>
</evidence>
<feature type="transmembrane region" description="Helical" evidence="1">
    <location>
        <begin position="392"/>
        <end position="416"/>
    </location>
</feature>
<keyword evidence="1" id="KW-1133">Transmembrane helix</keyword>
<feature type="transmembrane region" description="Helical" evidence="1">
    <location>
        <begin position="5"/>
        <end position="21"/>
    </location>
</feature>
<dbReference type="RefSeq" id="WP_184245760.1">
    <property type="nucleotide sequence ID" value="NZ_BAAACU010000058.1"/>
</dbReference>
<keyword evidence="3" id="KW-1185">Reference proteome</keyword>
<feature type="transmembrane region" description="Helical" evidence="1">
    <location>
        <begin position="271"/>
        <end position="290"/>
    </location>
</feature>
<keyword evidence="1" id="KW-0812">Transmembrane</keyword>
<feature type="transmembrane region" description="Helical" evidence="1">
    <location>
        <begin position="311"/>
        <end position="329"/>
    </location>
</feature>
<dbReference type="AlphaFoldDB" id="A0A841RMT2"/>
<feature type="transmembrane region" description="Helical" evidence="1">
    <location>
        <begin position="428"/>
        <end position="449"/>
    </location>
</feature>
<evidence type="ECO:0000256" key="1">
    <source>
        <dbReference type="SAM" id="Phobius"/>
    </source>
</evidence>
<organism evidence="2 3">
    <name type="scientific">Gracilibacillus halotolerans</name>
    <dbReference type="NCBI Taxonomy" id="74386"/>
    <lineage>
        <taxon>Bacteria</taxon>
        <taxon>Bacillati</taxon>
        <taxon>Bacillota</taxon>
        <taxon>Bacilli</taxon>
        <taxon>Bacillales</taxon>
        <taxon>Bacillaceae</taxon>
        <taxon>Gracilibacillus</taxon>
    </lineage>
</organism>
<feature type="transmembrane region" description="Helical" evidence="1">
    <location>
        <begin position="187"/>
        <end position="213"/>
    </location>
</feature>
<gene>
    <name evidence="2" type="ORF">GGQ92_001258</name>
</gene>
<protein>
    <submittedName>
        <fullName evidence="2">Uncharacterized protein</fullName>
    </submittedName>
</protein>
<proteinExistence type="predicted"/>
<feature type="transmembrane region" description="Helical" evidence="1">
    <location>
        <begin position="246"/>
        <end position="265"/>
    </location>
</feature>
<keyword evidence="1" id="KW-0472">Membrane</keyword>
<feature type="transmembrane region" description="Helical" evidence="1">
    <location>
        <begin position="84"/>
        <end position="103"/>
    </location>
</feature>
<accession>A0A841RMT2</accession>
<evidence type="ECO:0000313" key="2">
    <source>
        <dbReference type="EMBL" id="MBB6512475.1"/>
    </source>
</evidence>